<dbReference type="Proteomes" id="UP000192917">
    <property type="component" value="Unassembled WGS sequence"/>
</dbReference>
<dbReference type="PANTHER" id="PTHR30269:SF37">
    <property type="entry name" value="MEMBRANE TRANSPORTER PROTEIN"/>
    <property type="match status" value="1"/>
</dbReference>
<reference evidence="9 10" key="1">
    <citation type="submission" date="2017-04" db="EMBL/GenBank/DDBJ databases">
        <authorList>
            <person name="Afonso C.L."/>
            <person name="Miller P.J."/>
            <person name="Scott M.A."/>
            <person name="Spackman E."/>
            <person name="Goraichik I."/>
            <person name="Dimitrov K.M."/>
            <person name="Suarez D.L."/>
            <person name="Swayne D.E."/>
        </authorList>
    </citation>
    <scope>NUCLEOTIDE SEQUENCE [LARGE SCALE GENOMIC DNA]</scope>
    <source>
        <strain evidence="9 10">USBA 355</strain>
    </source>
</reference>
<evidence type="ECO:0000256" key="5">
    <source>
        <dbReference type="ARBA" id="ARBA00022692"/>
    </source>
</evidence>
<proteinExistence type="inferred from homology"/>
<dbReference type="AlphaFoldDB" id="A0A1Y6CCU2"/>
<evidence type="ECO:0000256" key="1">
    <source>
        <dbReference type="ARBA" id="ARBA00004651"/>
    </source>
</evidence>
<dbReference type="PANTHER" id="PTHR30269">
    <property type="entry name" value="TRANSMEMBRANE PROTEIN YFCA"/>
    <property type="match status" value="1"/>
</dbReference>
<evidence type="ECO:0000256" key="6">
    <source>
        <dbReference type="ARBA" id="ARBA00022989"/>
    </source>
</evidence>
<evidence type="ECO:0000256" key="4">
    <source>
        <dbReference type="ARBA" id="ARBA00022475"/>
    </source>
</evidence>
<keyword evidence="7 8" id="KW-0472">Membrane</keyword>
<dbReference type="InterPro" id="IPR002781">
    <property type="entry name" value="TM_pro_TauE-like"/>
</dbReference>
<keyword evidence="5 8" id="KW-0812">Transmembrane</keyword>
<evidence type="ECO:0000256" key="8">
    <source>
        <dbReference type="RuleBase" id="RU363041"/>
    </source>
</evidence>
<gene>
    <name evidence="9" type="ORF">SAMN05428998_11688</name>
</gene>
<dbReference type="Pfam" id="PF01925">
    <property type="entry name" value="TauE"/>
    <property type="match status" value="1"/>
</dbReference>
<evidence type="ECO:0000256" key="3">
    <source>
        <dbReference type="ARBA" id="ARBA00022448"/>
    </source>
</evidence>
<comment type="similarity">
    <text evidence="2 8">Belongs to the 4-toluene sulfonate uptake permease (TSUP) (TC 2.A.102) family.</text>
</comment>
<feature type="transmembrane region" description="Helical" evidence="8">
    <location>
        <begin position="100"/>
        <end position="120"/>
    </location>
</feature>
<keyword evidence="6 8" id="KW-1133">Transmembrane helix</keyword>
<evidence type="ECO:0000313" key="10">
    <source>
        <dbReference type="Proteomes" id="UP000192917"/>
    </source>
</evidence>
<keyword evidence="10" id="KW-1185">Reference proteome</keyword>
<dbReference type="GO" id="GO:0005886">
    <property type="term" value="C:plasma membrane"/>
    <property type="evidence" value="ECO:0007669"/>
    <property type="project" value="UniProtKB-SubCell"/>
</dbReference>
<keyword evidence="4 8" id="KW-1003">Cell membrane</keyword>
<evidence type="ECO:0000256" key="7">
    <source>
        <dbReference type="ARBA" id="ARBA00023136"/>
    </source>
</evidence>
<dbReference type="RefSeq" id="WP_159460255.1">
    <property type="nucleotide sequence ID" value="NZ_FWZX01000016.1"/>
</dbReference>
<organism evidence="9 10">
    <name type="scientific">Tistlia consotensis USBA 355</name>
    <dbReference type="NCBI Taxonomy" id="560819"/>
    <lineage>
        <taxon>Bacteria</taxon>
        <taxon>Pseudomonadati</taxon>
        <taxon>Pseudomonadota</taxon>
        <taxon>Alphaproteobacteria</taxon>
        <taxon>Rhodospirillales</taxon>
        <taxon>Rhodovibrionaceae</taxon>
        <taxon>Tistlia</taxon>
    </lineage>
</organism>
<evidence type="ECO:0000256" key="2">
    <source>
        <dbReference type="ARBA" id="ARBA00009142"/>
    </source>
</evidence>
<protein>
    <recommendedName>
        <fullName evidence="8">Probable membrane transporter protein</fullName>
    </recommendedName>
</protein>
<comment type="subcellular location">
    <subcellularLocation>
        <location evidence="1 8">Cell membrane</location>
        <topology evidence="1 8">Multi-pass membrane protein</topology>
    </subcellularLocation>
</comment>
<feature type="transmembrane region" description="Helical" evidence="8">
    <location>
        <begin position="75"/>
        <end position="94"/>
    </location>
</feature>
<keyword evidence="3" id="KW-0813">Transport</keyword>
<feature type="transmembrane region" description="Helical" evidence="8">
    <location>
        <begin position="195"/>
        <end position="213"/>
    </location>
</feature>
<name>A0A1Y6CCU2_9PROT</name>
<evidence type="ECO:0000313" key="9">
    <source>
        <dbReference type="EMBL" id="SMF46347.1"/>
    </source>
</evidence>
<sequence length="243" mass="25564">MPEFLDPHLLGACALIALAAVVRGFSGFGAAMIVMPGLSLLYPPVETVVVFVMIDLAANLQLLPPAVRDADWRRVVPMAIGATLCLPLGWQIIVAVDPAAMRRAIAVVVLLLVVALVAGWRWPRPIGRGLSFATGCVSGLLAGSTGMAGPPVILMLMSTPGTVAQVRGALILFFFWVGAVFLAIFAWTGRLDATALLRAAVLLPVYLAGIWAGSHLFRRGGERHFRRAALTILAGVALAALLA</sequence>
<feature type="transmembrane region" description="Helical" evidence="8">
    <location>
        <begin position="169"/>
        <end position="188"/>
    </location>
</feature>
<feature type="transmembrane region" description="Helical" evidence="8">
    <location>
        <begin position="40"/>
        <end position="63"/>
    </location>
</feature>
<dbReference type="EMBL" id="FWZX01000016">
    <property type="protein sequence ID" value="SMF46347.1"/>
    <property type="molecule type" value="Genomic_DNA"/>
</dbReference>
<dbReference type="InterPro" id="IPR052017">
    <property type="entry name" value="TSUP"/>
</dbReference>
<accession>A0A1Y6CCU2</accession>
<feature type="transmembrane region" description="Helical" evidence="8">
    <location>
        <begin position="132"/>
        <end position="157"/>
    </location>
</feature>